<dbReference type="PANTHER" id="PTHR48475">
    <property type="entry name" value="RIBONUCLEASE H"/>
    <property type="match status" value="1"/>
</dbReference>
<evidence type="ECO:0000313" key="1">
    <source>
        <dbReference type="EMBL" id="CAB4286166.1"/>
    </source>
</evidence>
<dbReference type="PANTHER" id="PTHR48475:SF1">
    <property type="entry name" value="RNASE H TYPE-1 DOMAIN-CONTAINING PROTEIN"/>
    <property type="match status" value="1"/>
</dbReference>
<accession>A0A6J5VAV7</accession>
<reference evidence="1 2" key="1">
    <citation type="submission" date="2020-05" db="EMBL/GenBank/DDBJ databases">
        <authorList>
            <person name="Campoy J."/>
            <person name="Schneeberger K."/>
            <person name="Spophaly S."/>
        </authorList>
    </citation>
    <scope>NUCLEOTIDE SEQUENCE [LARGE SCALE GENOMIC DNA]</scope>
    <source>
        <strain evidence="1">PruArmRojPasFocal</strain>
    </source>
</reference>
<protein>
    <submittedName>
        <fullName evidence="1">Uncharacterized protein</fullName>
    </submittedName>
</protein>
<dbReference type="AlphaFoldDB" id="A0A6J5VAV7"/>
<organism evidence="1 2">
    <name type="scientific">Prunus armeniaca</name>
    <name type="common">Apricot</name>
    <name type="synonym">Armeniaca vulgaris</name>
    <dbReference type="NCBI Taxonomy" id="36596"/>
    <lineage>
        <taxon>Eukaryota</taxon>
        <taxon>Viridiplantae</taxon>
        <taxon>Streptophyta</taxon>
        <taxon>Embryophyta</taxon>
        <taxon>Tracheophyta</taxon>
        <taxon>Spermatophyta</taxon>
        <taxon>Magnoliopsida</taxon>
        <taxon>eudicotyledons</taxon>
        <taxon>Gunneridae</taxon>
        <taxon>Pentapetalae</taxon>
        <taxon>rosids</taxon>
        <taxon>fabids</taxon>
        <taxon>Rosales</taxon>
        <taxon>Rosaceae</taxon>
        <taxon>Amygdaloideae</taxon>
        <taxon>Amygdaleae</taxon>
        <taxon>Prunus</taxon>
    </lineage>
</organism>
<gene>
    <name evidence="1" type="ORF">CURHAP_LOCUS42961</name>
</gene>
<dbReference type="Proteomes" id="UP000507222">
    <property type="component" value="Unassembled WGS sequence"/>
</dbReference>
<name>A0A6J5VAV7_PRUAR</name>
<sequence length="148" mass="16907">MGLSTVCNLTRCTSYNLVYGLEAVLALEVQLPSLRVALHLTNLEEKENVRLAELEALDEKRLAAQQRLEIYQAQVAGAFRSFSIEDLVLTIRRPFVITRKMHGKFESKWEGPYVISKVFSKGAYEFSNSEGKCIYPCVNEKFVKMFYA</sequence>
<dbReference type="EMBL" id="CAEKDK010000007">
    <property type="protein sequence ID" value="CAB4286166.1"/>
    <property type="molecule type" value="Genomic_DNA"/>
</dbReference>
<evidence type="ECO:0000313" key="2">
    <source>
        <dbReference type="Proteomes" id="UP000507222"/>
    </source>
</evidence>
<proteinExistence type="predicted"/>